<keyword evidence="2" id="KW-0560">Oxidoreductase</keyword>
<organism evidence="4 5">
    <name type="scientific">Lactiplantibacillus mudanjiangensis</name>
    <dbReference type="NCBI Taxonomy" id="1296538"/>
    <lineage>
        <taxon>Bacteria</taxon>
        <taxon>Bacillati</taxon>
        <taxon>Bacillota</taxon>
        <taxon>Bacilli</taxon>
        <taxon>Lactobacillales</taxon>
        <taxon>Lactobacillaceae</taxon>
        <taxon>Lactiplantibacillus</taxon>
    </lineage>
</organism>
<dbReference type="Proteomes" id="UP000289996">
    <property type="component" value="Unassembled WGS sequence"/>
</dbReference>
<dbReference type="Gene3D" id="3.40.50.720">
    <property type="entry name" value="NAD(P)-binding Rossmann-like Domain"/>
    <property type="match status" value="1"/>
</dbReference>
<name>A0A660E204_9LACO</name>
<comment type="similarity">
    <text evidence="1">Belongs to the short-chain dehydrogenases/reductases (SDR) family.</text>
</comment>
<dbReference type="InterPro" id="IPR002347">
    <property type="entry name" value="SDR_fam"/>
</dbReference>
<proteinExistence type="inferred from homology"/>
<dbReference type="PANTHER" id="PTHR42879">
    <property type="entry name" value="3-OXOACYL-(ACYL-CARRIER-PROTEIN) REDUCTASE"/>
    <property type="match status" value="1"/>
</dbReference>
<dbReference type="PRINTS" id="PR00080">
    <property type="entry name" value="SDRFAMILY"/>
</dbReference>
<dbReference type="PRINTS" id="PR00081">
    <property type="entry name" value="GDHRDH"/>
</dbReference>
<dbReference type="RefSeq" id="WP_130843252.1">
    <property type="nucleotide sequence ID" value="NZ_BJDY01000002.1"/>
</dbReference>
<dbReference type="FunFam" id="3.40.50.720:FF:000173">
    <property type="entry name" value="3-oxoacyl-[acyl-carrier protein] reductase"/>
    <property type="match status" value="1"/>
</dbReference>
<accession>A0A660E204</accession>
<dbReference type="SUPFAM" id="SSF51735">
    <property type="entry name" value="NAD(P)-binding Rossmann-fold domains"/>
    <property type="match status" value="1"/>
</dbReference>
<keyword evidence="5" id="KW-1185">Reference proteome</keyword>
<evidence type="ECO:0000313" key="5">
    <source>
        <dbReference type="Proteomes" id="UP000289996"/>
    </source>
</evidence>
<dbReference type="AlphaFoldDB" id="A0A660E204"/>
<dbReference type="PROSITE" id="PS00061">
    <property type="entry name" value="ADH_SHORT"/>
    <property type="match status" value="1"/>
</dbReference>
<dbReference type="PANTHER" id="PTHR42879:SF2">
    <property type="entry name" value="3-OXOACYL-[ACYL-CARRIER-PROTEIN] REDUCTASE FABG"/>
    <property type="match status" value="1"/>
</dbReference>
<evidence type="ECO:0000259" key="3">
    <source>
        <dbReference type="SMART" id="SM00822"/>
    </source>
</evidence>
<dbReference type="InterPro" id="IPR057326">
    <property type="entry name" value="KR_dom"/>
</dbReference>
<sequence length="241" mass="25563">MTDDVILITGAAHGIGRAAVAQLAPQVGQVVMNVHHELPADDWAQLQAKWPNVTQLVGDVGDETSAEQLVATVMARFGRLDGLVNNAGITHDKLLTRLRGQDFAAVLQTNLVGTFNMTKYALKVMQRQHRGAIVNVASVVGLHGNIGQANYAASKAGVIGLTKTTAKEGARRQIRCNAVAPGMITTAMTDQLSEPVTTAALAEIPLHRFGTPAEVAQVIQFLLQQPYLTGQVVTIDGGMTI</sequence>
<reference evidence="4 5" key="1">
    <citation type="submission" date="2018-11" db="EMBL/GenBank/DDBJ databases">
        <authorList>
            <person name="Wuyts S."/>
        </authorList>
    </citation>
    <scope>NUCLEOTIDE SEQUENCE [LARGE SCALE GENOMIC DNA]</scope>
    <source>
        <strain evidence="4">Lactobacillus mudanjiangensis AMBF249</strain>
    </source>
</reference>
<dbReference type="InterPro" id="IPR036291">
    <property type="entry name" value="NAD(P)-bd_dom_sf"/>
</dbReference>
<dbReference type="InterPro" id="IPR050259">
    <property type="entry name" value="SDR"/>
</dbReference>
<dbReference type="GO" id="GO:0032787">
    <property type="term" value="P:monocarboxylic acid metabolic process"/>
    <property type="evidence" value="ECO:0007669"/>
    <property type="project" value="UniProtKB-ARBA"/>
</dbReference>
<evidence type="ECO:0000313" key="4">
    <source>
        <dbReference type="EMBL" id="VDG30156.1"/>
    </source>
</evidence>
<dbReference type="GO" id="GO:0016491">
    <property type="term" value="F:oxidoreductase activity"/>
    <property type="evidence" value="ECO:0007669"/>
    <property type="project" value="UniProtKB-KW"/>
</dbReference>
<evidence type="ECO:0000256" key="2">
    <source>
        <dbReference type="ARBA" id="ARBA00023002"/>
    </source>
</evidence>
<protein>
    <submittedName>
        <fullName evidence="4">Beta-ketoacyl-ACP reductase [Lactobacillus plantarum]</fullName>
    </submittedName>
</protein>
<dbReference type="SMART" id="SM00822">
    <property type="entry name" value="PKS_KR"/>
    <property type="match status" value="1"/>
</dbReference>
<dbReference type="InterPro" id="IPR020904">
    <property type="entry name" value="Sc_DH/Rdtase_CS"/>
</dbReference>
<dbReference type="EMBL" id="UYIG01000174">
    <property type="protein sequence ID" value="VDG30156.1"/>
    <property type="molecule type" value="Genomic_DNA"/>
</dbReference>
<dbReference type="Pfam" id="PF13561">
    <property type="entry name" value="adh_short_C2"/>
    <property type="match status" value="1"/>
</dbReference>
<dbReference type="OrthoDB" id="9803333at2"/>
<gene>
    <name evidence="4" type="ORF">MUDAN_MDHGFNIF_01708</name>
</gene>
<evidence type="ECO:0000256" key="1">
    <source>
        <dbReference type="ARBA" id="ARBA00006484"/>
    </source>
</evidence>
<feature type="domain" description="Ketoreductase" evidence="3">
    <location>
        <begin position="4"/>
        <end position="195"/>
    </location>
</feature>